<dbReference type="PANTHER" id="PTHR43394">
    <property type="entry name" value="ATP-DEPENDENT PERMEASE MDL1, MITOCHONDRIAL"/>
    <property type="match status" value="1"/>
</dbReference>
<evidence type="ECO:0000256" key="9">
    <source>
        <dbReference type="SAM" id="Phobius"/>
    </source>
</evidence>
<evidence type="ECO:0000313" key="13">
    <source>
        <dbReference type="EMBL" id="MFC6791481.1"/>
    </source>
</evidence>
<gene>
    <name evidence="13" type="ORF">ACFQE0_18810</name>
</gene>
<feature type="domain" description="ABC transmembrane type-1" evidence="11">
    <location>
        <begin position="174"/>
        <end position="455"/>
    </location>
</feature>
<evidence type="ECO:0000256" key="7">
    <source>
        <dbReference type="ARBA" id="ARBA00022989"/>
    </source>
</evidence>
<dbReference type="Gene3D" id="3.90.70.10">
    <property type="entry name" value="Cysteine proteinases"/>
    <property type="match status" value="1"/>
</dbReference>
<dbReference type="Pfam" id="PF03412">
    <property type="entry name" value="Peptidase_C39"/>
    <property type="match status" value="1"/>
</dbReference>
<keyword evidence="8 9" id="KW-0472">Membrane</keyword>
<protein>
    <submittedName>
        <fullName evidence="13">Peptidase domain-containing ABC transporter</fullName>
    </submittedName>
</protein>
<dbReference type="Pfam" id="PF00664">
    <property type="entry name" value="ABC_membrane"/>
    <property type="match status" value="1"/>
</dbReference>
<evidence type="ECO:0000259" key="11">
    <source>
        <dbReference type="PROSITE" id="PS50929"/>
    </source>
</evidence>
<dbReference type="SUPFAM" id="SSF52540">
    <property type="entry name" value="P-loop containing nucleoside triphosphate hydrolases"/>
    <property type="match status" value="1"/>
</dbReference>
<feature type="transmembrane region" description="Helical" evidence="9">
    <location>
        <begin position="204"/>
        <end position="228"/>
    </location>
</feature>
<dbReference type="InterPro" id="IPR017871">
    <property type="entry name" value="ABC_transporter-like_CS"/>
</dbReference>
<dbReference type="PROSITE" id="PS50990">
    <property type="entry name" value="PEPTIDASE_C39"/>
    <property type="match status" value="1"/>
</dbReference>
<organism evidence="13 14">
    <name type="scientific">Methylobacterium komagatae</name>
    <dbReference type="NCBI Taxonomy" id="374425"/>
    <lineage>
        <taxon>Bacteria</taxon>
        <taxon>Pseudomonadati</taxon>
        <taxon>Pseudomonadota</taxon>
        <taxon>Alphaproteobacteria</taxon>
        <taxon>Hyphomicrobiales</taxon>
        <taxon>Methylobacteriaceae</taxon>
        <taxon>Methylobacterium</taxon>
    </lineage>
</organism>
<evidence type="ECO:0000256" key="6">
    <source>
        <dbReference type="ARBA" id="ARBA00022840"/>
    </source>
</evidence>
<evidence type="ECO:0000256" key="8">
    <source>
        <dbReference type="ARBA" id="ARBA00023136"/>
    </source>
</evidence>
<dbReference type="InterPro" id="IPR039421">
    <property type="entry name" value="Type_1_exporter"/>
</dbReference>
<keyword evidence="5" id="KW-0378">Hydrolase</keyword>
<evidence type="ECO:0000259" key="12">
    <source>
        <dbReference type="PROSITE" id="PS50990"/>
    </source>
</evidence>
<evidence type="ECO:0000256" key="5">
    <source>
        <dbReference type="ARBA" id="ARBA00022801"/>
    </source>
</evidence>
<dbReference type="InterPro" id="IPR027417">
    <property type="entry name" value="P-loop_NTPase"/>
</dbReference>
<sequence length="740" mass="82573">MFQDHKKRINDLNEEPHSSALLSSLVVIARSHGLHLTTAKICKDNNFDASKINKQKLKECANKSGLKSKHLTLSWSGLQKIERSLPVIVFLGDGTPLLLRKVLSNSTAEQVQLQNPDDPDDIYLTLDRVKFEEIWAGEIMLFRREYGVKDESQPFGMGLIATLMFRDRNIIRDITLSALFLSLLTLVPILFFRLMTDRVLMHHALSTFIVLSIALGICIIFETLFSFVRRALMNVLITRIDVKLSTLVFERVLRQPVDLFERTPVGLIARNMSEISKIRAFLSNQLLGTLLDGICLVVFIPVMFMLSPVLTGIVLSCCVVIALWTMAMLPVFAKRSSEAIAADGLQRSFLIQTLQGIRTIKSLALESRQIYQYESYVAKTAKLRMKEGNLANLIQSTILPIERFMVSGTMAIGVYLAMTATDPSNVAELFVFLLLSQRVVGPMRQMAQLVEQYEEAKSSVQLVSSLVNNPAEDQKHGQGVRSQIQGQIEFADVTFKYPGATSPTLKNAKFVLQAGQTLGVMGRSGSGKTTITRLLQRLHNDFDGMIKIDGIDIREYALDHLRSSLGVVLQDNFLFAGSVRDNITAAKVSATFEEVVRASRLAGAEEFIERLPQGYDTLLNEGSTNLSGGQRQRIAIARALITDPRILILDEATSALDPDSEAIVNENLQKIAANRSVIVISHRLSSLVSSDAILVLEKGHVEDVGRHTELLNRCDIYRELWNRQNPPTTTLQEPRLRLVN</sequence>
<dbReference type="Pfam" id="PF00005">
    <property type="entry name" value="ABC_tran"/>
    <property type="match status" value="1"/>
</dbReference>
<name>A0ABW2BN10_9HYPH</name>
<reference evidence="14" key="1">
    <citation type="journal article" date="2019" name="Int. J. Syst. Evol. Microbiol.">
        <title>The Global Catalogue of Microorganisms (GCM) 10K type strain sequencing project: providing services to taxonomists for standard genome sequencing and annotation.</title>
        <authorList>
            <consortium name="The Broad Institute Genomics Platform"/>
            <consortium name="The Broad Institute Genome Sequencing Center for Infectious Disease"/>
            <person name="Wu L."/>
            <person name="Ma J."/>
        </authorList>
    </citation>
    <scope>NUCLEOTIDE SEQUENCE [LARGE SCALE GENOMIC DNA]</scope>
    <source>
        <strain evidence="14">CCUG 48316</strain>
    </source>
</reference>
<dbReference type="SMART" id="SM00382">
    <property type="entry name" value="AAA"/>
    <property type="match status" value="1"/>
</dbReference>
<keyword evidence="14" id="KW-1185">Reference proteome</keyword>
<feature type="transmembrane region" description="Helical" evidence="9">
    <location>
        <begin position="286"/>
        <end position="306"/>
    </location>
</feature>
<feature type="domain" description="Peptidase C39" evidence="12">
    <location>
        <begin position="14"/>
        <end position="142"/>
    </location>
</feature>
<dbReference type="PROSITE" id="PS00211">
    <property type="entry name" value="ABC_TRANSPORTER_1"/>
    <property type="match status" value="1"/>
</dbReference>
<dbReference type="RefSeq" id="WP_378972410.1">
    <property type="nucleotide sequence ID" value="NZ_JBHSWN010000001.1"/>
</dbReference>
<dbReference type="InterPro" id="IPR003439">
    <property type="entry name" value="ABC_transporter-like_ATP-bd"/>
</dbReference>
<dbReference type="Gene3D" id="3.40.50.300">
    <property type="entry name" value="P-loop containing nucleotide triphosphate hydrolases"/>
    <property type="match status" value="1"/>
</dbReference>
<keyword evidence="6" id="KW-0067">ATP-binding</keyword>
<evidence type="ECO:0000259" key="10">
    <source>
        <dbReference type="PROSITE" id="PS50893"/>
    </source>
</evidence>
<dbReference type="Gene3D" id="1.20.1560.10">
    <property type="entry name" value="ABC transporter type 1, transmembrane domain"/>
    <property type="match status" value="1"/>
</dbReference>
<evidence type="ECO:0000256" key="2">
    <source>
        <dbReference type="ARBA" id="ARBA00005417"/>
    </source>
</evidence>
<comment type="similarity">
    <text evidence="2">Belongs to the ABC transporter superfamily.</text>
</comment>
<dbReference type="EMBL" id="JBHSWN010000001">
    <property type="protein sequence ID" value="MFC6791481.1"/>
    <property type="molecule type" value="Genomic_DNA"/>
</dbReference>
<comment type="caution">
    <text evidence="13">The sequence shown here is derived from an EMBL/GenBank/DDBJ whole genome shotgun (WGS) entry which is preliminary data.</text>
</comment>
<feature type="domain" description="ABC transporter" evidence="10">
    <location>
        <begin position="488"/>
        <end position="723"/>
    </location>
</feature>
<dbReference type="Proteomes" id="UP001596292">
    <property type="component" value="Unassembled WGS sequence"/>
</dbReference>
<evidence type="ECO:0000256" key="3">
    <source>
        <dbReference type="ARBA" id="ARBA00022692"/>
    </source>
</evidence>
<dbReference type="InterPro" id="IPR005074">
    <property type="entry name" value="Peptidase_C39"/>
</dbReference>
<comment type="subcellular location">
    <subcellularLocation>
        <location evidence="1">Cell membrane</location>
        <topology evidence="1">Multi-pass membrane protein</topology>
    </subcellularLocation>
</comment>
<evidence type="ECO:0000256" key="1">
    <source>
        <dbReference type="ARBA" id="ARBA00004651"/>
    </source>
</evidence>
<dbReference type="InterPro" id="IPR011527">
    <property type="entry name" value="ABC1_TM_dom"/>
</dbReference>
<feature type="transmembrane region" description="Helical" evidence="9">
    <location>
        <begin position="174"/>
        <end position="192"/>
    </location>
</feature>
<dbReference type="CDD" id="cd18783">
    <property type="entry name" value="ABC_6TM_PrtD_LapB_HlyB_like"/>
    <property type="match status" value="1"/>
</dbReference>
<keyword evidence="4" id="KW-0547">Nucleotide-binding</keyword>
<dbReference type="InterPro" id="IPR036640">
    <property type="entry name" value="ABC1_TM_sf"/>
</dbReference>
<dbReference type="PROSITE" id="PS50893">
    <property type="entry name" value="ABC_TRANSPORTER_2"/>
    <property type="match status" value="1"/>
</dbReference>
<feature type="transmembrane region" description="Helical" evidence="9">
    <location>
        <begin position="312"/>
        <end position="333"/>
    </location>
</feature>
<dbReference type="PANTHER" id="PTHR43394:SF1">
    <property type="entry name" value="ATP-BINDING CASSETTE SUB-FAMILY B MEMBER 10, MITOCHONDRIAL"/>
    <property type="match status" value="1"/>
</dbReference>
<proteinExistence type="inferred from homology"/>
<evidence type="ECO:0000256" key="4">
    <source>
        <dbReference type="ARBA" id="ARBA00022741"/>
    </source>
</evidence>
<dbReference type="SUPFAM" id="SSF90123">
    <property type="entry name" value="ABC transporter transmembrane region"/>
    <property type="match status" value="1"/>
</dbReference>
<accession>A0ABW2BN10</accession>
<evidence type="ECO:0000313" key="14">
    <source>
        <dbReference type="Proteomes" id="UP001596292"/>
    </source>
</evidence>
<keyword evidence="7 9" id="KW-1133">Transmembrane helix</keyword>
<dbReference type="InterPro" id="IPR003593">
    <property type="entry name" value="AAA+_ATPase"/>
</dbReference>
<dbReference type="PROSITE" id="PS50929">
    <property type="entry name" value="ABC_TM1F"/>
    <property type="match status" value="1"/>
</dbReference>
<keyword evidence="3 9" id="KW-0812">Transmembrane</keyword>